<reference evidence="1" key="1">
    <citation type="submission" date="2023-11" db="EMBL/GenBank/DDBJ databases">
        <title>Genome Sequence of Bacillus thuringiensis stain BLB 30AF.</title>
        <authorList>
            <person name="Farhat A."/>
        </authorList>
    </citation>
    <scope>NUCLEOTIDE SEQUENCE</scope>
    <source>
        <strain evidence="1">BLB30AF</strain>
    </source>
</reference>
<proteinExistence type="predicted"/>
<protein>
    <recommendedName>
        <fullName evidence="3">DNA-binding protein</fullName>
    </recommendedName>
</protein>
<accession>A0AAW9GKY7</accession>
<sequence length="359" mass="41641">MDNNSRKNFINTLQKELLTSSQAAELLEVTKQRFGVIAKNKNLEPVHQSTQGKLYLRRDIERIKNGSNQLRSKKEPVFFEKSGSTNRAILEFEKHRHLMGEITHIFVYLSQLDAILDGFYIILDNTLSDKQTIDVPNFILRDCNGQEMWFSGLNCGYKGEGPTGSSKVIQLVGLDKEIAEVVRENHDSVKYFKDANGKFEVHCNKSEINRVTDNSIKFHYWKGKLIFLQERENYLRFDNNSVNFLQEYKALIPNISDVILFNSKDEAKEQGYYINNISGDEIIYQIIIRDESNREVWLCPEISKSIESLKYKKDIQEILSLCGLHIEEPVETLPQSIKRWLGVVPHIKSSEILKIEEYI</sequence>
<name>A0AAW9GKY7_BACTU</name>
<evidence type="ECO:0008006" key="3">
    <source>
        <dbReference type="Google" id="ProtNLM"/>
    </source>
</evidence>
<dbReference type="Proteomes" id="UP001274571">
    <property type="component" value="Unassembled WGS sequence"/>
</dbReference>
<gene>
    <name evidence="1" type="ORF">SOH20_29595</name>
</gene>
<dbReference type="AlphaFoldDB" id="A0AAW9GKY7"/>
<comment type="caution">
    <text evidence="1">The sequence shown here is derived from an EMBL/GenBank/DDBJ whole genome shotgun (WGS) entry which is preliminary data.</text>
</comment>
<organism evidence="1 2">
    <name type="scientific">Bacillus thuringiensis</name>
    <dbReference type="NCBI Taxonomy" id="1428"/>
    <lineage>
        <taxon>Bacteria</taxon>
        <taxon>Bacillati</taxon>
        <taxon>Bacillota</taxon>
        <taxon>Bacilli</taxon>
        <taxon>Bacillales</taxon>
        <taxon>Bacillaceae</taxon>
        <taxon>Bacillus</taxon>
        <taxon>Bacillus cereus group</taxon>
    </lineage>
</organism>
<evidence type="ECO:0000313" key="2">
    <source>
        <dbReference type="Proteomes" id="UP001274571"/>
    </source>
</evidence>
<dbReference type="EMBL" id="JAXCMD010000016">
    <property type="protein sequence ID" value="MDY0854968.1"/>
    <property type="molecule type" value="Genomic_DNA"/>
</dbReference>
<dbReference type="RefSeq" id="WP_098851553.1">
    <property type="nucleotide sequence ID" value="NZ_JAXCMD010000016.1"/>
</dbReference>
<evidence type="ECO:0000313" key="1">
    <source>
        <dbReference type="EMBL" id="MDY0854968.1"/>
    </source>
</evidence>